<dbReference type="InterPro" id="IPR034660">
    <property type="entry name" value="DinB/YfiT-like"/>
</dbReference>
<reference evidence="2 3" key="1">
    <citation type="submission" date="2012-08" db="EMBL/GenBank/DDBJ databases">
        <title>Whole genome shotgun sequence of Austwickia chelonae NBRC 105200.</title>
        <authorList>
            <person name="Yoshida I."/>
            <person name="Hosoyama A."/>
            <person name="Tsuchikane K."/>
            <person name="Katsumata H."/>
            <person name="Ando Y."/>
            <person name="Ohji S."/>
            <person name="Hamada M."/>
            <person name="Tamura T."/>
            <person name="Yamazoe A."/>
            <person name="Yamazaki S."/>
            <person name="Fujita N."/>
        </authorList>
    </citation>
    <scope>NUCLEOTIDE SEQUENCE [LARGE SCALE GENOMIC DNA]</scope>
    <source>
        <strain evidence="2 3">NBRC 105200</strain>
    </source>
</reference>
<evidence type="ECO:0000259" key="1">
    <source>
        <dbReference type="Pfam" id="PF11716"/>
    </source>
</evidence>
<organism evidence="2 3">
    <name type="scientific">Austwickia chelonae NBRC 105200</name>
    <dbReference type="NCBI Taxonomy" id="1184607"/>
    <lineage>
        <taxon>Bacteria</taxon>
        <taxon>Bacillati</taxon>
        <taxon>Actinomycetota</taxon>
        <taxon>Actinomycetes</taxon>
        <taxon>Micrococcales</taxon>
        <taxon>Dermatophilaceae</taxon>
        <taxon>Austwickia</taxon>
    </lineage>
</organism>
<dbReference type="eggNOG" id="ENOG5032RB5">
    <property type="taxonomic scope" value="Bacteria"/>
</dbReference>
<dbReference type="SUPFAM" id="SSF109854">
    <property type="entry name" value="DinB/YfiT-like putative metalloenzymes"/>
    <property type="match status" value="1"/>
</dbReference>
<dbReference type="Pfam" id="PF11716">
    <property type="entry name" value="MDMPI_N"/>
    <property type="match status" value="1"/>
</dbReference>
<gene>
    <name evidence="2" type="ORF">AUCHE_24_00570</name>
</gene>
<dbReference type="GO" id="GO:0046872">
    <property type="term" value="F:metal ion binding"/>
    <property type="evidence" value="ECO:0007669"/>
    <property type="project" value="InterPro"/>
</dbReference>
<accession>K6WC31</accession>
<feature type="domain" description="Mycothiol-dependent maleylpyruvate isomerase metal-binding" evidence="1">
    <location>
        <begin position="20"/>
        <end position="154"/>
    </location>
</feature>
<dbReference type="NCBIfam" id="TIGR03083">
    <property type="entry name" value="maleylpyruvate isomerase family mycothiol-dependent enzyme"/>
    <property type="match status" value="1"/>
</dbReference>
<dbReference type="InterPro" id="IPR017517">
    <property type="entry name" value="Maleyloyr_isom"/>
</dbReference>
<keyword evidence="3" id="KW-1185">Reference proteome</keyword>
<dbReference type="Proteomes" id="UP000008495">
    <property type="component" value="Unassembled WGS sequence"/>
</dbReference>
<comment type="caution">
    <text evidence="2">The sequence shown here is derived from an EMBL/GenBank/DDBJ whole genome shotgun (WGS) entry which is preliminary data.</text>
</comment>
<sequence>MHPAAPEDLHGLVEAFAGTAQAVVDLTFALSEEDAAAPTPCPGWTIKDQVSHVVSLEAALIGRPDPVVDVPERDYLRNSIGRAMENGVEFRRARTVGDIVTELQHTLAARLGRLRDGGLTEDTEVEGIGGRPTTLADLLRLRIFDVWCHEQDIRDALGRPGNLDSPAAAVTVARILDALPEIVVQKVGLEPGRVLMVELTGPVVARSGVRVEKVDDGEICGHLMFAGSHDETGPIPAIGRTISLQMSTDVFTRRAAGRRSAEDSVYTVLGDEDVARRFMECLTITP</sequence>
<proteinExistence type="predicted"/>
<dbReference type="AlphaFoldDB" id="K6WC31"/>
<evidence type="ECO:0000313" key="2">
    <source>
        <dbReference type="EMBL" id="GAB79402.1"/>
    </source>
</evidence>
<dbReference type="Gene3D" id="1.20.120.450">
    <property type="entry name" value="dinb family like domain"/>
    <property type="match status" value="1"/>
</dbReference>
<name>K6WC31_9MICO</name>
<protein>
    <recommendedName>
        <fullName evidence="1">Mycothiol-dependent maleylpyruvate isomerase metal-binding domain-containing protein</fullName>
    </recommendedName>
</protein>
<dbReference type="InterPro" id="IPR024344">
    <property type="entry name" value="MDMPI_metal-binding"/>
</dbReference>
<dbReference type="STRING" id="100225.SAMN05421595_3055"/>
<dbReference type="EMBL" id="BAGZ01000024">
    <property type="protein sequence ID" value="GAB79402.1"/>
    <property type="molecule type" value="Genomic_DNA"/>
</dbReference>
<evidence type="ECO:0000313" key="3">
    <source>
        <dbReference type="Proteomes" id="UP000008495"/>
    </source>
</evidence>